<dbReference type="PANTHER" id="PTHR35561">
    <property type="entry name" value="RNA 2',3'-CYCLIC PHOSPHODIESTERASE"/>
    <property type="match status" value="1"/>
</dbReference>
<dbReference type="EMBL" id="JAYFSI010000007">
    <property type="protein sequence ID" value="MEA5363723.1"/>
    <property type="molecule type" value="Genomic_DNA"/>
</dbReference>
<dbReference type="PANTHER" id="PTHR35561:SF1">
    <property type="entry name" value="RNA 2',3'-CYCLIC PHOSPHODIESTERASE"/>
    <property type="match status" value="1"/>
</dbReference>
<dbReference type="GO" id="GO:0016874">
    <property type="term" value="F:ligase activity"/>
    <property type="evidence" value="ECO:0007669"/>
    <property type="project" value="UniProtKB-KW"/>
</dbReference>
<evidence type="ECO:0000313" key="2">
    <source>
        <dbReference type="EMBL" id="MEA5363723.1"/>
    </source>
</evidence>
<comment type="caution">
    <text evidence="2">The sequence shown here is derived from an EMBL/GenBank/DDBJ whole genome shotgun (WGS) entry which is preliminary data.</text>
</comment>
<dbReference type="Gene3D" id="3.90.1140.10">
    <property type="entry name" value="Cyclic phosphodiesterase"/>
    <property type="match status" value="1"/>
</dbReference>
<keyword evidence="2" id="KW-0436">Ligase</keyword>
<name>A0ABU5RC49_9PSEU</name>
<dbReference type="SUPFAM" id="SSF55144">
    <property type="entry name" value="LigT-like"/>
    <property type="match status" value="1"/>
</dbReference>
<dbReference type="InterPro" id="IPR004175">
    <property type="entry name" value="RNA_CPDase"/>
</dbReference>
<reference evidence="2 3" key="1">
    <citation type="submission" date="2023-12" db="EMBL/GenBank/DDBJ databases">
        <title>Amycolatopsis sp. V23-08.</title>
        <authorList>
            <person name="Somphong A."/>
        </authorList>
    </citation>
    <scope>NUCLEOTIDE SEQUENCE [LARGE SCALE GENOMIC DNA]</scope>
    <source>
        <strain evidence="2 3">V23-08</strain>
    </source>
</reference>
<organism evidence="2 3">
    <name type="scientific">Amycolatopsis heterodermiae</name>
    <dbReference type="NCBI Taxonomy" id="3110235"/>
    <lineage>
        <taxon>Bacteria</taxon>
        <taxon>Bacillati</taxon>
        <taxon>Actinomycetota</taxon>
        <taxon>Actinomycetes</taxon>
        <taxon>Pseudonocardiales</taxon>
        <taxon>Pseudonocardiaceae</taxon>
        <taxon>Amycolatopsis</taxon>
    </lineage>
</organism>
<accession>A0ABU5RC49</accession>
<evidence type="ECO:0000256" key="1">
    <source>
        <dbReference type="ARBA" id="ARBA00022801"/>
    </source>
</evidence>
<protein>
    <submittedName>
        <fullName evidence="2">2'-5' RNA ligase family protein</fullName>
    </submittedName>
</protein>
<evidence type="ECO:0000313" key="3">
    <source>
        <dbReference type="Proteomes" id="UP001304298"/>
    </source>
</evidence>
<dbReference type="RefSeq" id="WP_323331461.1">
    <property type="nucleotide sequence ID" value="NZ_JAYFSI010000007.1"/>
</dbReference>
<gene>
    <name evidence="2" type="ORF">VA596_29610</name>
</gene>
<keyword evidence="3" id="KW-1185">Reference proteome</keyword>
<keyword evidence="1" id="KW-0378">Hydrolase</keyword>
<dbReference type="InterPro" id="IPR009097">
    <property type="entry name" value="Cyclic_Pdiesterase"/>
</dbReference>
<dbReference type="Proteomes" id="UP001304298">
    <property type="component" value="Unassembled WGS sequence"/>
</dbReference>
<proteinExistence type="predicted"/>
<dbReference type="Pfam" id="PF13563">
    <property type="entry name" value="2_5_RNA_ligase2"/>
    <property type="match status" value="1"/>
</dbReference>
<sequence>MTALFSALLPPDDVVEAVAEALGSPGDGLAWEPPERWHVTLAYYGRDDLGTRAAWLAGRLAGRPAVDVRLEKAATFPGVLWLTAAGPELTPLAHAAGAGAEPRPYVAHLTLARFPREEPELARRWTAQLAGFTSRSWRAAEVALMTSEREPGGTRYRVARSFGLDHA</sequence>